<evidence type="ECO:0000313" key="2">
    <source>
        <dbReference type="Proteomes" id="UP000248198"/>
    </source>
</evidence>
<comment type="caution">
    <text evidence="1">The sequence shown here is derived from an EMBL/GenBank/DDBJ whole genome shotgun (WGS) entry which is preliminary data.</text>
</comment>
<dbReference type="PANTHER" id="PTHR37515">
    <property type="entry name" value="YALI0C09240P"/>
    <property type="match status" value="1"/>
</dbReference>
<dbReference type="Proteomes" id="UP000248198">
    <property type="component" value="Unassembled WGS sequence"/>
</dbReference>
<accession>A0A318UD61</accession>
<dbReference type="OrthoDB" id="1161469at2"/>
<evidence type="ECO:0000313" key="1">
    <source>
        <dbReference type="EMBL" id="PYF74336.1"/>
    </source>
</evidence>
<reference evidence="1 2" key="1">
    <citation type="submission" date="2018-06" db="EMBL/GenBank/DDBJ databases">
        <title>Genomic Encyclopedia of Archaeal and Bacterial Type Strains, Phase II (KMG-II): from individual species to whole genera.</title>
        <authorList>
            <person name="Goeker M."/>
        </authorList>
    </citation>
    <scope>NUCLEOTIDE SEQUENCE [LARGE SCALE GENOMIC DNA]</scope>
    <source>
        <strain evidence="1 2">DSM 27372</strain>
    </source>
</reference>
<keyword evidence="2" id="KW-1185">Reference proteome</keyword>
<dbReference type="PROSITE" id="PS51257">
    <property type="entry name" value="PROKAR_LIPOPROTEIN"/>
    <property type="match status" value="1"/>
</dbReference>
<proteinExistence type="predicted"/>
<dbReference type="EMBL" id="QKLU01000004">
    <property type="protein sequence ID" value="PYF74336.1"/>
    <property type="molecule type" value="Genomic_DNA"/>
</dbReference>
<protein>
    <submittedName>
        <fullName evidence="1">Uncharacterized protein</fullName>
    </submittedName>
</protein>
<name>A0A318UD61_9SPHI</name>
<sequence>MKHFFKQTIYPAILVPLLVLTLSSCKGKPAQLSASETASIESERQALTKRTDSLGTLLSTITFEANSGNKQDYNKGVVLGVSIAKAAHELPKLVDKDQIVLNEAKISLVIDYPLRKEYRFELNSPAGFTRGQLLSEIGKHYVQLYKEEEESATTKTIPMKDRKGLINRNETNGKYGIWGHDLEDLILTDVNVYKTPEGNIILALSVES</sequence>
<gene>
    <name evidence="1" type="ORF">B0O44_104507</name>
</gene>
<dbReference type="AlphaFoldDB" id="A0A318UD61"/>
<dbReference type="RefSeq" id="WP_110831559.1">
    <property type="nucleotide sequence ID" value="NZ_QKLU01000004.1"/>
</dbReference>
<dbReference type="PANTHER" id="PTHR37515:SF2">
    <property type="entry name" value="YALI0C09240P"/>
    <property type="match status" value="1"/>
</dbReference>
<organism evidence="1 2">
    <name type="scientific">Pedobacter nutrimenti</name>
    <dbReference type="NCBI Taxonomy" id="1241337"/>
    <lineage>
        <taxon>Bacteria</taxon>
        <taxon>Pseudomonadati</taxon>
        <taxon>Bacteroidota</taxon>
        <taxon>Sphingobacteriia</taxon>
        <taxon>Sphingobacteriales</taxon>
        <taxon>Sphingobacteriaceae</taxon>
        <taxon>Pedobacter</taxon>
    </lineage>
</organism>